<dbReference type="GO" id="GO:0002250">
    <property type="term" value="P:adaptive immune response"/>
    <property type="evidence" value="ECO:0007669"/>
    <property type="project" value="UniProtKB-KW"/>
</dbReference>
<dbReference type="VEuPathDB" id="HostDB:ENSMMUG00000060606"/>
<dbReference type="GO" id="GO:0009897">
    <property type="term" value="C:external side of plasma membrane"/>
    <property type="evidence" value="ECO:0000318"/>
    <property type="project" value="GO_Central"/>
</dbReference>
<evidence type="ECO:0000256" key="3">
    <source>
        <dbReference type="ARBA" id="ARBA00022729"/>
    </source>
</evidence>
<dbReference type="FunCoup" id="A0A5F7ZK66">
    <property type="interactions" value="335"/>
</dbReference>
<organism evidence="14 15">
    <name type="scientific">Macaca mulatta</name>
    <name type="common">Rhesus macaque</name>
    <dbReference type="NCBI Taxonomy" id="9544"/>
    <lineage>
        <taxon>Eukaryota</taxon>
        <taxon>Metazoa</taxon>
        <taxon>Chordata</taxon>
        <taxon>Craniata</taxon>
        <taxon>Vertebrata</taxon>
        <taxon>Euteleostomi</taxon>
        <taxon>Mammalia</taxon>
        <taxon>Eutheria</taxon>
        <taxon>Euarchontoglires</taxon>
        <taxon>Primates</taxon>
        <taxon>Haplorrhini</taxon>
        <taxon>Catarrhini</taxon>
        <taxon>Cercopithecidae</taxon>
        <taxon>Cercopithecinae</taxon>
        <taxon>Macaca</taxon>
    </lineage>
</organism>
<reference evidence="14" key="4">
    <citation type="submission" date="2025-09" db="UniProtKB">
        <authorList>
            <consortium name="Ensembl"/>
        </authorList>
    </citation>
    <scope>IDENTIFICATION</scope>
    <source>
        <strain evidence="14">17573</strain>
    </source>
</reference>
<evidence type="ECO:0000256" key="6">
    <source>
        <dbReference type="ARBA" id="ARBA00023136"/>
    </source>
</evidence>
<keyword evidence="5" id="KW-1064">Adaptive immunity</keyword>
<dbReference type="InterPro" id="IPR013106">
    <property type="entry name" value="Ig_V-set"/>
</dbReference>
<keyword evidence="7" id="KW-1015">Disulfide bond</keyword>
<evidence type="ECO:0000259" key="13">
    <source>
        <dbReference type="PROSITE" id="PS50835"/>
    </source>
</evidence>
<keyword evidence="6" id="KW-0472">Membrane</keyword>
<keyword evidence="15" id="KW-1185">Reference proteome</keyword>
<accession>A0A5F7ZK66</accession>
<dbReference type="InterPro" id="IPR003599">
    <property type="entry name" value="Ig_sub"/>
</dbReference>
<dbReference type="Ensembl" id="ENSMMUT00000094711.1">
    <property type="protein sequence ID" value="ENSMMUP00000065009.1"/>
    <property type="gene ID" value="ENSMMUG00000060606.1"/>
</dbReference>
<keyword evidence="8" id="KW-0675">Receptor</keyword>
<dbReference type="SMART" id="SM00406">
    <property type="entry name" value="IGv"/>
    <property type="match status" value="1"/>
</dbReference>
<dbReference type="Proteomes" id="UP000006718">
    <property type="component" value="Chromosome 3"/>
</dbReference>
<evidence type="ECO:0000256" key="1">
    <source>
        <dbReference type="ARBA" id="ARBA00004236"/>
    </source>
</evidence>
<evidence type="ECO:0000256" key="5">
    <source>
        <dbReference type="ARBA" id="ARBA00023130"/>
    </source>
</evidence>
<dbReference type="InterPro" id="IPR051117">
    <property type="entry name" value="TRG_var/const_region"/>
</dbReference>
<keyword evidence="4" id="KW-0391">Immunity</keyword>
<dbReference type="PROSITE" id="PS50835">
    <property type="entry name" value="IG_LIKE"/>
    <property type="match status" value="1"/>
</dbReference>
<reference evidence="14" key="3">
    <citation type="submission" date="2025-08" db="UniProtKB">
        <authorList>
            <consortium name="Ensembl"/>
        </authorList>
    </citation>
    <scope>IDENTIFICATION</scope>
    <source>
        <strain evidence="14">17573</strain>
    </source>
</reference>
<dbReference type="Gene3D" id="2.60.40.10">
    <property type="entry name" value="Immunoglobulins"/>
    <property type="match status" value="1"/>
</dbReference>
<evidence type="ECO:0000256" key="9">
    <source>
        <dbReference type="ARBA" id="ARBA00023319"/>
    </source>
</evidence>
<feature type="domain" description="Ig-like" evidence="13">
    <location>
        <begin position="14"/>
        <end position="113"/>
    </location>
</feature>
<protein>
    <recommendedName>
        <fullName evidence="13">Ig-like domain-containing protein</fullName>
    </recommendedName>
</protein>
<keyword evidence="3 12" id="KW-0732">Signal</keyword>
<dbReference type="STRING" id="9544.ENSMMUP00000065009"/>
<evidence type="ECO:0000313" key="14">
    <source>
        <dbReference type="Ensembl" id="ENSMMUP00000065009.1"/>
    </source>
</evidence>
<dbReference type="PANTHER" id="PTHR19256:SF63">
    <property type="entry name" value="T CELL RECEPTOR GAMMA VARIABLE 3-RELATED"/>
    <property type="match status" value="1"/>
</dbReference>
<feature type="chain" id="PRO_5023840586" description="Ig-like domain-containing protein" evidence="12">
    <location>
        <begin position="20"/>
        <end position="230"/>
    </location>
</feature>
<dbReference type="FunFam" id="2.60.40.10:FF:001866">
    <property type="entry name" value="T cell receptor gamma variable 3"/>
    <property type="match status" value="1"/>
</dbReference>
<evidence type="ECO:0000256" key="11">
    <source>
        <dbReference type="ARBA" id="ARBA00043266"/>
    </source>
</evidence>
<dbReference type="SMART" id="SM00409">
    <property type="entry name" value="IG"/>
    <property type="match status" value="1"/>
</dbReference>
<sequence>MRWALALLLAFLFPAGQKSSNLEGITKSVTRPTGSSAQITCDFSGDSNFYIHWYLHQEGKVPQRLLYYDVSNSRDVLESGLSPGKYYTHTRTRWSWILILRNLIENDSGVYYCANWDRHSDSDLLNTILKICLVAASGTQDRAAPSHFLPPNLLYAEKEKHSLTPDLPLISHSPGSSCPLFATLPQNFPEDQAAISTPQLSSLAESKVLLALLGHGQGPLNLLPRTDRYT</sequence>
<evidence type="ECO:0000256" key="10">
    <source>
        <dbReference type="ARBA" id="ARBA00038578"/>
    </source>
</evidence>
<reference evidence="14" key="2">
    <citation type="submission" date="2019-01" db="EMBL/GenBank/DDBJ databases">
        <authorList>
            <person name="Graves T."/>
            <person name="Eichler E.E."/>
            <person name="Wilson R.K."/>
        </authorList>
    </citation>
    <scope>NUCLEOTIDE SEQUENCE [LARGE SCALE GENOMIC DNA]</scope>
    <source>
        <strain evidence="14">17573</strain>
    </source>
</reference>
<dbReference type="Pfam" id="PF07686">
    <property type="entry name" value="V-set"/>
    <property type="match status" value="1"/>
</dbReference>
<dbReference type="InParanoid" id="A0A5F7ZK66"/>
<proteinExistence type="predicted"/>
<evidence type="ECO:0000256" key="2">
    <source>
        <dbReference type="ARBA" id="ARBA00022475"/>
    </source>
</evidence>
<dbReference type="GeneTree" id="ENSGT00940000153143"/>
<dbReference type="SUPFAM" id="SSF48726">
    <property type="entry name" value="Immunoglobulin"/>
    <property type="match status" value="1"/>
</dbReference>
<evidence type="ECO:0000256" key="12">
    <source>
        <dbReference type="SAM" id="SignalP"/>
    </source>
</evidence>
<evidence type="ECO:0000313" key="15">
    <source>
        <dbReference type="Proteomes" id="UP000006718"/>
    </source>
</evidence>
<dbReference type="InterPro" id="IPR036179">
    <property type="entry name" value="Ig-like_dom_sf"/>
</dbReference>
<dbReference type="OMA" id="ASITCDI"/>
<reference evidence="15" key="1">
    <citation type="journal article" date="2007" name="Science">
        <title>Evolutionary and biomedical insights from the rhesus macaque genome.</title>
        <authorList>
            <person name="Gibbs R.A."/>
            <person name="Rogers J."/>
            <person name="Katze M.G."/>
            <person name="Bumgarner R."/>
            <person name="Weinstock G.M."/>
            <person name="Mardis E.R."/>
            <person name="Remington K.A."/>
            <person name="Strausberg R.L."/>
            <person name="Venter J.C."/>
            <person name="Wilson R.K."/>
            <person name="Batzer M.A."/>
            <person name="Bustamante C.D."/>
            <person name="Eichler E.E."/>
            <person name="Hahn M.W."/>
            <person name="Hardison R.C."/>
            <person name="Makova K.D."/>
            <person name="Miller W."/>
            <person name="Milosavljevic A."/>
            <person name="Palermo R.E."/>
            <person name="Siepel A."/>
            <person name="Sikela J.M."/>
            <person name="Attaway T."/>
            <person name="Bell S."/>
            <person name="Bernard K.E."/>
            <person name="Buhay C.J."/>
            <person name="Chandrabose M.N."/>
            <person name="Dao M."/>
            <person name="Davis C."/>
            <person name="Delehaunty K.D."/>
            <person name="Ding Y."/>
            <person name="Dinh H.H."/>
            <person name="Dugan-Rocha S."/>
            <person name="Fulton L.A."/>
            <person name="Gabisi R.A."/>
            <person name="Garner T.T."/>
            <person name="Godfrey J."/>
            <person name="Hawes A.C."/>
            <person name="Hernandez J."/>
            <person name="Hines S."/>
            <person name="Holder M."/>
            <person name="Hume J."/>
            <person name="Jhangiani S.N."/>
            <person name="Joshi V."/>
            <person name="Khan Z.M."/>
            <person name="Kirkness E.F."/>
            <person name="Cree A."/>
            <person name="Fowler R.G."/>
            <person name="Lee S."/>
            <person name="Lewis L.R."/>
            <person name="Li Z."/>
            <person name="Liu Y.-S."/>
            <person name="Moore S.M."/>
            <person name="Muzny D."/>
            <person name="Nazareth L.V."/>
            <person name="Ngo D.N."/>
            <person name="Okwuonu G.O."/>
            <person name="Pai G."/>
            <person name="Parker D."/>
            <person name="Paul H.A."/>
            <person name="Pfannkoch C."/>
            <person name="Pohl C.S."/>
            <person name="Rogers Y.-H.C."/>
            <person name="Ruiz S.J."/>
            <person name="Sabo A."/>
            <person name="Santibanez J."/>
            <person name="Schneider B.W."/>
            <person name="Smith S.M."/>
            <person name="Sodergren E."/>
            <person name="Svatek A.F."/>
            <person name="Utterback T.R."/>
            <person name="Vattathil S."/>
            <person name="Warren W."/>
            <person name="White C.S."/>
            <person name="Chinwalla A.T."/>
            <person name="Feng Y."/>
            <person name="Halpern A.L."/>
            <person name="Hillier L.W."/>
            <person name="Huang X."/>
            <person name="Minx P."/>
            <person name="Nelson J.O."/>
            <person name="Pepin K.H."/>
            <person name="Qin X."/>
            <person name="Sutton G.G."/>
            <person name="Venter E."/>
            <person name="Walenz B.P."/>
            <person name="Wallis J.W."/>
            <person name="Worley K.C."/>
            <person name="Yang S.-P."/>
            <person name="Jones S.M."/>
            <person name="Marra M.A."/>
            <person name="Rocchi M."/>
            <person name="Schein J.E."/>
            <person name="Baertsch R."/>
            <person name="Clarke L."/>
            <person name="Csuros M."/>
            <person name="Glasscock J."/>
            <person name="Harris R.A."/>
            <person name="Havlak P."/>
            <person name="Jackson A.R."/>
            <person name="Jiang H."/>
            <person name="Liu Y."/>
            <person name="Messina D.N."/>
            <person name="Shen Y."/>
            <person name="Song H.X.-Z."/>
            <person name="Wylie T."/>
            <person name="Zhang L."/>
            <person name="Birney E."/>
            <person name="Han K."/>
            <person name="Konkel M.K."/>
            <person name="Lee J."/>
            <person name="Smit A.F.A."/>
            <person name="Ullmer B."/>
            <person name="Wang H."/>
            <person name="Xing J."/>
            <person name="Burhans R."/>
            <person name="Cheng Z."/>
            <person name="Karro J.E."/>
            <person name="Ma J."/>
            <person name="Raney B."/>
            <person name="She X."/>
            <person name="Cox M.J."/>
            <person name="Demuth J.P."/>
            <person name="Dumas L.J."/>
            <person name="Han S.-G."/>
            <person name="Hopkins J."/>
            <person name="Karimpour-Fard A."/>
            <person name="Kim Y.H."/>
            <person name="Pollack J.R."/>
            <person name="Vinar T."/>
            <person name="Addo-Quaye C."/>
            <person name="Degenhardt J."/>
            <person name="Denby A."/>
            <person name="Hubisz M.J."/>
            <person name="Indap A."/>
            <person name="Kosiol C."/>
            <person name="Lahn B.T."/>
            <person name="Lawson H.A."/>
            <person name="Marklein A."/>
            <person name="Nielsen R."/>
            <person name="Vallender E.J."/>
            <person name="Clark A.G."/>
            <person name="Ferguson B."/>
            <person name="Hernandez R.D."/>
            <person name="Hirani K."/>
            <person name="Kehrer-Sawatzki H."/>
            <person name="Kolb J."/>
            <person name="Patil S."/>
            <person name="Pu L.-L."/>
            <person name="Ren Y."/>
            <person name="Smith D.G."/>
            <person name="Wheeler D.A."/>
            <person name="Schenck I."/>
            <person name="Ball E.V."/>
            <person name="Chen R."/>
            <person name="Cooper D.N."/>
            <person name="Giardine B."/>
            <person name="Hsu F."/>
            <person name="Kent W.J."/>
            <person name="Lesk A."/>
            <person name="Nelson D.L."/>
            <person name="O'brien W.E."/>
            <person name="Pruefer K."/>
            <person name="Stenson P.D."/>
            <person name="Wallace J.C."/>
            <person name="Ke H."/>
            <person name="Liu X.-M."/>
            <person name="Wang P."/>
            <person name="Xiang A.P."/>
            <person name="Yang F."/>
            <person name="Barber G.P."/>
            <person name="Haussler D."/>
            <person name="Karolchik D."/>
            <person name="Kern A.D."/>
            <person name="Kuhn R.M."/>
            <person name="Smith K.E."/>
            <person name="Zwieg A.S."/>
        </authorList>
    </citation>
    <scope>NUCLEOTIDE SEQUENCE [LARGE SCALE GENOMIC DNA]</scope>
    <source>
        <strain evidence="15">17573</strain>
    </source>
</reference>
<comment type="subunit">
    <text evidence="10">Gamma-delta TR is a heterodimer composed of a gamma and delta chain; disulfide-linked. The gamma-delta TR is associated with the transmembrane signaling CD3 coreceptor proteins following the stoichiometry: a single gamma-delta TR heterodimer associates with one CD3D-CD3E heterodimer, one CD3G-CD3E heterodimer and one CD247 homodimer forming a stable octameric structure. Upon activation, gamma-delta TR complex associates with FCER1G to initiate intracellular signaling.</text>
</comment>
<name>A0A5F7ZK66_MACMU</name>
<feature type="signal peptide" evidence="12">
    <location>
        <begin position="1"/>
        <end position="19"/>
    </location>
</feature>
<dbReference type="InterPro" id="IPR013783">
    <property type="entry name" value="Ig-like_fold"/>
</dbReference>
<keyword evidence="2" id="KW-1003">Cell membrane</keyword>
<dbReference type="AlphaFoldDB" id="A0A5F7ZK66"/>
<dbReference type="GO" id="GO:0042101">
    <property type="term" value="C:T cell receptor complex"/>
    <property type="evidence" value="ECO:0007669"/>
    <property type="project" value="UniProtKB-KW"/>
</dbReference>
<evidence type="ECO:0000256" key="4">
    <source>
        <dbReference type="ARBA" id="ARBA00022859"/>
    </source>
</evidence>
<keyword evidence="9" id="KW-0393">Immunoglobulin domain</keyword>
<evidence type="ECO:0000256" key="8">
    <source>
        <dbReference type="ARBA" id="ARBA00023170"/>
    </source>
</evidence>
<dbReference type="InterPro" id="IPR007110">
    <property type="entry name" value="Ig-like_dom"/>
</dbReference>
<keyword evidence="11" id="KW-1279">T cell receptor</keyword>
<dbReference type="Bgee" id="ENSMMUG00000060606">
    <property type="expression patterns" value="Expressed in spleen and 5 other cell types or tissues"/>
</dbReference>
<dbReference type="PANTHER" id="PTHR19256">
    <property type="entry name" value="T-CELL RECEPTOR GAMMA CHAIN"/>
    <property type="match status" value="1"/>
</dbReference>
<evidence type="ECO:0000256" key="7">
    <source>
        <dbReference type="ARBA" id="ARBA00023157"/>
    </source>
</evidence>
<comment type="subcellular location">
    <subcellularLocation>
        <location evidence="1">Cell membrane</location>
    </subcellularLocation>
</comment>
<dbReference type="SMR" id="A0A5F7ZK66"/>